<evidence type="ECO:0000313" key="4">
    <source>
        <dbReference type="Proteomes" id="UP000694846"/>
    </source>
</evidence>
<sequence>MRIFIVFPLYALMISRLPHRCNGCLDMLMKPFLQVFNPNVEIHPDRLINRHRYADGFMPDYRPRKDPAGSDDPTPTKSFKNDDNEVPTADYVDYGVAGTDGRRTGNKLTTRLGGPQDSGGPVVVSSDSLADQPLTDFIVSLLQTVQLSSRAALKKSKHKQTTGAPVVSASPPPLRYDRTGRPIVGHDFTTY</sequence>
<keyword evidence="4" id="KW-1185">Reference proteome</keyword>
<dbReference type="GeneID" id="112692806"/>
<proteinExistence type="predicted"/>
<feature type="signal peptide" evidence="2">
    <location>
        <begin position="1"/>
        <end position="23"/>
    </location>
</feature>
<organism evidence="3">
    <name type="scientific">Sipha flava</name>
    <name type="common">yellow sugarcane aphid</name>
    <dbReference type="NCBI Taxonomy" id="143950"/>
    <lineage>
        <taxon>Eukaryota</taxon>
        <taxon>Metazoa</taxon>
        <taxon>Ecdysozoa</taxon>
        <taxon>Arthropoda</taxon>
        <taxon>Hexapoda</taxon>
        <taxon>Insecta</taxon>
        <taxon>Pterygota</taxon>
        <taxon>Neoptera</taxon>
        <taxon>Paraneoptera</taxon>
        <taxon>Hemiptera</taxon>
        <taxon>Sternorrhyncha</taxon>
        <taxon>Aphidomorpha</taxon>
        <taxon>Aphidoidea</taxon>
        <taxon>Aphididae</taxon>
        <taxon>Sipha</taxon>
    </lineage>
</organism>
<reference evidence="3" key="1">
    <citation type="submission" date="2018-04" db="EMBL/GenBank/DDBJ databases">
        <title>Transcriptome assembly of Sipha flava.</title>
        <authorList>
            <person name="Scully E.D."/>
            <person name="Geib S.M."/>
            <person name="Palmer N.A."/>
            <person name="Koch K."/>
            <person name="Bradshaw J."/>
            <person name="Heng-Moss T."/>
            <person name="Sarath G."/>
        </authorList>
    </citation>
    <scope>NUCLEOTIDE SEQUENCE</scope>
</reference>
<evidence type="ECO:0000313" key="5">
    <source>
        <dbReference type="RefSeq" id="XP_025423383.1"/>
    </source>
</evidence>
<dbReference type="RefSeq" id="XP_025423383.1">
    <property type="nucleotide sequence ID" value="XM_025567598.1"/>
</dbReference>
<feature type="region of interest" description="Disordered" evidence="1">
    <location>
        <begin position="156"/>
        <end position="181"/>
    </location>
</feature>
<dbReference type="AlphaFoldDB" id="A0A2S2QW96"/>
<feature type="compositionally biased region" description="Low complexity" evidence="1">
    <location>
        <begin position="113"/>
        <end position="122"/>
    </location>
</feature>
<evidence type="ECO:0000256" key="2">
    <source>
        <dbReference type="SAM" id="SignalP"/>
    </source>
</evidence>
<keyword evidence="2" id="KW-0732">Signal</keyword>
<dbReference type="EMBL" id="GGMS01012730">
    <property type="protein sequence ID" value="MBY81933.1"/>
    <property type="molecule type" value="Transcribed_RNA"/>
</dbReference>
<dbReference type="Proteomes" id="UP000694846">
    <property type="component" value="Unplaced"/>
</dbReference>
<gene>
    <name evidence="5" type="primary">LOC112692806</name>
    <name evidence="3" type="ORF">g.103</name>
</gene>
<reference evidence="5" key="2">
    <citation type="submission" date="2025-04" db="UniProtKB">
        <authorList>
            <consortium name="RefSeq"/>
        </authorList>
    </citation>
    <scope>IDENTIFICATION</scope>
    <source>
        <tissue evidence="5">Whole body</tissue>
    </source>
</reference>
<evidence type="ECO:0000256" key="1">
    <source>
        <dbReference type="SAM" id="MobiDB-lite"/>
    </source>
</evidence>
<evidence type="ECO:0000313" key="3">
    <source>
        <dbReference type="EMBL" id="MBY81933.1"/>
    </source>
</evidence>
<protein>
    <submittedName>
        <fullName evidence="5">Uncharacterized protein LOC112692806</fullName>
    </submittedName>
</protein>
<feature type="region of interest" description="Disordered" evidence="1">
    <location>
        <begin position="58"/>
        <end position="122"/>
    </location>
</feature>
<name>A0A2S2QW96_9HEMI</name>
<accession>A0A2S2QW96</accession>
<feature type="chain" id="PRO_5044579289" evidence="2">
    <location>
        <begin position="24"/>
        <end position="191"/>
    </location>
</feature>
<dbReference type="OrthoDB" id="6620823at2759"/>